<feature type="transmembrane region" description="Helical" evidence="14">
    <location>
        <begin position="51"/>
        <end position="72"/>
    </location>
</feature>
<gene>
    <name evidence="15" type="ORF">EDC19_0239</name>
</gene>
<evidence type="ECO:0000256" key="14">
    <source>
        <dbReference type="SAM" id="Phobius"/>
    </source>
</evidence>
<evidence type="ECO:0000256" key="9">
    <source>
        <dbReference type="ARBA" id="ARBA00023065"/>
    </source>
</evidence>
<evidence type="ECO:0000256" key="11">
    <source>
        <dbReference type="ARBA" id="ARBA00023201"/>
    </source>
</evidence>
<keyword evidence="6" id="KW-0769">Symport</keyword>
<accession>A0A4R1MX58</accession>
<feature type="transmembrane region" description="Helical" evidence="14">
    <location>
        <begin position="455"/>
        <end position="477"/>
    </location>
</feature>
<evidence type="ECO:0000256" key="1">
    <source>
        <dbReference type="ARBA" id="ARBA00004651"/>
    </source>
</evidence>
<evidence type="ECO:0000313" key="15">
    <source>
        <dbReference type="EMBL" id="TCK97837.1"/>
    </source>
</evidence>
<dbReference type="Gene3D" id="1.20.1730.10">
    <property type="entry name" value="Sodium/glucose cotransporter"/>
    <property type="match status" value="1"/>
</dbReference>
<evidence type="ECO:0000256" key="7">
    <source>
        <dbReference type="ARBA" id="ARBA00022989"/>
    </source>
</evidence>
<dbReference type="AlphaFoldDB" id="A0A4R1MX58"/>
<evidence type="ECO:0000256" key="2">
    <source>
        <dbReference type="ARBA" id="ARBA00006434"/>
    </source>
</evidence>
<dbReference type="GO" id="GO:0005298">
    <property type="term" value="F:proline:sodium symporter activity"/>
    <property type="evidence" value="ECO:0007669"/>
    <property type="project" value="TreeGrafter"/>
</dbReference>
<feature type="transmembrane region" description="Helical" evidence="14">
    <location>
        <begin position="167"/>
        <end position="190"/>
    </location>
</feature>
<dbReference type="PROSITE" id="PS50283">
    <property type="entry name" value="NA_SOLUT_SYMP_3"/>
    <property type="match status" value="1"/>
</dbReference>
<dbReference type="EMBL" id="SMGQ01000011">
    <property type="protein sequence ID" value="TCK97837.1"/>
    <property type="molecule type" value="Genomic_DNA"/>
</dbReference>
<comment type="similarity">
    <text evidence="2 13">Belongs to the sodium:solute symporter (SSF) (TC 2.A.21) family.</text>
</comment>
<keyword evidence="7 14" id="KW-1133">Transmembrane helix</keyword>
<comment type="subcellular location">
    <subcellularLocation>
        <location evidence="1">Cell membrane</location>
        <topology evidence="1">Multi-pass membrane protein</topology>
    </subcellularLocation>
</comment>
<feature type="transmembrane region" description="Helical" evidence="14">
    <location>
        <begin position="12"/>
        <end position="30"/>
    </location>
</feature>
<evidence type="ECO:0000256" key="3">
    <source>
        <dbReference type="ARBA" id="ARBA00022448"/>
    </source>
</evidence>
<dbReference type="InterPro" id="IPR001734">
    <property type="entry name" value="Na/solute_symporter"/>
</dbReference>
<feature type="transmembrane region" description="Helical" evidence="14">
    <location>
        <begin position="78"/>
        <end position="98"/>
    </location>
</feature>
<keyword evidence="4" id="KW-1003">Cell membrane</keyword>
<evidence type="ECO:0000256" key="6">
    <source>
        <dbReference type="ARBA" id="ARBA00022847"/>
    </source>
</evidence>
<dbReference type="GO" id="GO:0015193">
    <property type="term" value="F:L-proline transmembrane transporter activity"/>
    <property type="evidence" value="ECO:0007669"/>
    <property type="project" value="TreeGrafter"/>
</dbReference>
<keyword evidence="9" id="KW-0406">Ion transport</keyword>
<protein>
    <submittedName>
        <fullName evidence="15">Sodium/proline symporter</fullName>
    </submittedName>
</protein>
<keyword evidence="10 14" id="KW-0472">Membrane</keyword>
<feature type="transmembrane region" description="Helical" evidence="14">
    <location>
        <begin position="281"/>
        <end position="304"/>
    </location>
</feature>
<comment type="caution">
    <text evidence="15">The sequence shown here is derived from an EMBL/GenBank/DDBJ whole genome shotgun (WGS) entry which is preliminary data.</text>
</comment>
<feature type="transmembrane region" description="Helical" evidence="14">
    <location>
        <begin position="197"/>
        <end position="216"/>
    </location>
</feature>
<organism evidence="15 16">
    <name type="scientific">Natranaerovirga hydrolytica</name>
    <dbReference type="NCBI Taxonomy" id="680378"/>
    <lineage>
        <taxon>Bacteria</taxon>
        <taxon>Bacillati</taxon>
        <taxon>Bacillota</taxon>
        <taxon>Clostridia</taxon>
        <taxon>Lachnospirales</taxon>
        <taxon>Natranaerovirgaceae</taxon>
        <taxon>Natranaerovirga</taxon>
    </lineage>
</organism>
<comment type="catalytic activity">
    <reaction evidence="12">
        <text>L-proline(in) + Na(+)(in) = L-proline(out) + Na(+)(out)</text>
        <dbReference type="Rhea" id="RHEA:28967"/>
        <dbReference type="ChEBI" id="CHEBI:29101"/>
        <dbReference type="ChEBI" id="CHEBI:60039"/>
    </reaction>
</comment>
<dbReference type="PANTHER" id="PTHR48086">
    <property type="entry name" value="SODIUM/PROLINE SYMPORTER-RELATED"/>
    <property type="match status" value="1"/>
</dbReference>
<feature type="transmembrane region" description="Helical" evidence="14">
    <location>
        <begin position="324"/>
        <end position="352"/>
    </location>
</feature>
<feature type="transmembrane region" description="Helical" evidence="14">
    <location>
        <begin position="373"/>
        <end position="392"/>
    </location>
</feature>
<evidence type="ECO:0000256" key="5">
    <source>
        <dbReference type="ARBA" id="ARBA00022692"/>
    </source>
</evidence>
<keyword evidence="11" id="KW-0739">Sodium transport</keyword>
<dbReference type="Pfam" id="PF00474">
    <property type="entry name" value="SSF"/>
    <property type="match status" value="1"/>
</dbReference>
<evidence type="ECO:0000256" key="10">
    <source>
        <dbReference type="ARBA" id="ARBA00023136"/>
    </source>
</evidence>
<name>A0A4R1MX58_9FIRM</name>
<evidence type="ECO:0000256" key="8">
    <source>
        <dbReference type="ARBA" id="ARBA00023053"/>
    </source>
</evidence>
<feature type="transmembrane region" description="Helical" evidence="14">
    <location>
        <begin position="398"/>
        <end position="419"/>
    </location>
</feature>
<reference evidence="15 16" key="1">
    <citation type="submission" date="2019-03" db="EMBL/GenBank/DDBJ databases">
        <title>Genomic Encyclopedia of Type Strains, Phase IV (KMG-IV): sequencing the most valuable type-strain genomes for metagenomic binning, comparative biology and taxonomic classification.</title>
        <authorList>
            <person name="Goeker M."/>
        </authorList>
    </citation>
    <scope>NUCLEOTIDE SEQUENCE [LARGE SCALE GENOMIC DNA]</scope>
    <source>
        <strain evidence="15 16">DSM 24176</strain>
    </source>
</reference>
<keyword evidence="8" id="KW-0915">Sodium</keyword>
<sequence length="502" mass="54325">MLKQKDGVEGLIYVGAIALYVLMILGVSFVSKKKAGSLNHFLLGGRCIPPWMSAFSYGTAYFSAVLFIGYAGRIGWDFGLGALLIVFGNTFIGSYLAWRVLGSKTREMTQRLNASTMPEFLALRYNSKGIKMITTVVIFVFLVPYAASVYRGLGFLFQQVFHMDINVILFIMMTLTAIYLFVGGFIAASLADFIQGLIMIAGVIMLLFFVITHHSVGGIGNGITQLSTIDEGLTQIINKDSAVPLLSLVVLTSFGSWGLPQMVHKFYTIKNEKAIKTARRVSTGFALLITLGAYFTGALSRVILNNQQPASIDQVMPLVIDTVLPVVASAVILILVLSASMSTLASIVLAASSTVAVDLVKGVIKPDMNEKHTLWLLRILCVVFVVISYFMAIGESSVLNLASLSWGAVSGCLFAPYLLGLYSKKVTKSGVYASFITAGGITLFGVIRFGLNSPIIPTISALSIVIPIISMYVVSLLTPEFEKDHIEEIFTKKVVGAEYDLG</sequence>
<dbReference type="GO" id="GO:0015824">
    <property type="term" value="P:proline transport"/>
    <property type="evidence" value="ECO:0007669"/>
    <property type="project" value="TreeGrafter"/>
</dbReference>
<feature type="transmembrane region" description="Helical" evidence="14">
    <location>
        <begin position="129"/>
        <end position="147"/>
    </location>
</feature>
<keyword evidence="3" id="KW-0813">Transport</keyword>
<evidence type="ECO:0000256" key="12">
    <source>
        <dbReference type="ARBA" id="ARBA00033708"/>
    </source>
</evidence>
<proteinExistence type="inferred from homology"/>
<dbReference type="Proteomes" id="UP000294545">
    <property type="component" value="Unassembled WGS sequence"/>
</dbReference>
<evidence type="ECO:0000313" key="16">
    <source>
        <dbReference type="Proteomes" id="UP000294545"/>
    </source>
</evidence>
<keyword evidence="5 14" id="KW-0812">Transmembrane</keyword>
<feature type="transmembrane region" description="Helical" evidence="14">
    <location>
        <begin position="242"/>
        <end position="260"/>
    </location>
</feature>
<keyword evidence="16" id="KW-1185">Reference proteome</keyword>
<evidence type="ECO:0000256" key="13">
    <source>
        <dbReference type="RuleBase" id="RU362091"/>
    </source>
</evidence>
<dbReference type="InterPro" id="IPR050277">
    <property type="entry name" value="Sodium:Solute_Symporter"/>
</dbReference>
<evidence type="ECO:0000256" key="4">
    <source>
        <dbReference type="ARBA" id="ARBA00022475"/>
    </source>
</evidence>
<feature type="transmembrane region" description="Helical" evidence="14">
    <location>
        <begin position="431"/>
        <end position="449"/>
    </location>
</feature>
<dbReference type="GO" id="GO:0005886">
    <property type="term" value="C:plasma membrane"/>
    <property type="evidence" value="ECO:0007669"/>
    <property type="project" value="UniProtKB-SubCell"/>
</dbReference>
<dbReference type="PANTHER" id="PTHR48086:SF3">
    <property type="entry name" value="SODIUM_PROLINE SYMPORTER"/>
    <property type="match status" value="1"/>
</dbReference>
<dbReference type="InterPro" id="IPR038377">
    <property type="entry name" value="Na/Glc_symporter_sf"/>
</dbReference>